<dbReference type="AlphaFoldDB" id="A0A0B6ZZD2"/>
<evidence type="ECO:0000313" key="2">
    <source>
        <dbReference type="EMBL" id="CEK73712.1"/>
    </source>
</evidence>
<accession>A0A0B6ZZD2</accession>
<dbReference type="EMBL" id="HACG01026847">
    <property type="protein sequence ID" value="CEK73712.1"/>
    <property type="molecule type" value="Transcribed_RNA"/>
</dbReference>
<organism evidence="2">
    <name type="scientific">Arion vulgaris</name>
    <dbReference type="NCBI Taxonomy" id="1028688"/>
    <lineage>
        <taxon>Eukaryota</taxon>
        <taxon>Metazoa</taxon>
        <taxon>Spiralia</taxon>
        <taxon>Lophotrochozoa</taxon>
        <taxon>Mollusca</taxon>
        <taxon>Gastropoda</taxon>
        <taxon>Heterobranchia</taxon>
        <taxon>Euthyneura</taxon>
        <taxon>Panpulmonata</taxon>
        <taxon>Eupulmonata</taxon>
        <taxon>Stylommatophora</taxon>
        <taxon>Helicina</taxon>
        <taxon>Arionoidea</taxon>
        <taxon>Arionidae</taxon>
        <taxon>Arion</taxon>
    </lineage>
</organism>
<reference evidence="2" key="1">
    <citation type="submission" date="2014-12" db="EMBL/GenBank/DDBJ databases">
        <title>Insight into the proteome of Arion vulgaris.</title>
        <authorList>
            <person name="Aradska J."/>
            <person name="Bulat T."/>
            <person name="Smidak R."/>
            <person name="Sarate P."/>
            <person name="Gangsoo J."/>
            <person name="Sialana F."/>
            <person name="Bilban M."/>
            <person name="Lubec G."/>
        </authorList>
    </citation>
    <scope>NUCLEOTIDE SEQUENCE</scope>
    <source>
        <tissue evidence="2">Skin</tissue>
    </source>
</reference>
<gene>
    <name evidence="2" type="primary">ORF87923</name>
</gene>
<proteinExistence type="predicted"/>
<name>A0A0B6ZZD2_9EUPU</name>
<evidence type="ECO:0000256" key="1">
    <source>
        <dbReference type="SAM" id="MobiDB-lite"/>
    </source>
</evidence>
<feature type="non-terminal residue" evidence="2">
    <location>
        <position position="1"/>
    </location>
</feature>
<feature type="region of interest" description="Disordered" evidence="1">
    <location>
        <begin position="1"/>
        <end position="22"/>
    </location>
</feature>
<protein>
    <submittedName>
        <fullName evidence="2">Uncharacterized protein</fullName>
    </submittedName>
</protein>
<sequence>SGMPADDDQEVATDDAISPPGELSENVIASDLMKNMILPSDIEVGLLSSKTEIGLLSSETEIGQSSPLCATVQETETTILDATPSHREDVFTYTDVD</sequence>
<feature type="compositionally biased region" description="Acidic residues" evidence="1">
    <location>
        <begin position="1"/>
        <end position="13"/>
    </location>
</feature>
<feature type="non-terminal residue" evidence="2">
    <location>
        <position position="97"/>
    </location>
</feature>